<keyword evidence="5 6" id="KW-0408">Iron</keyword>
<dbReference type="InterPro" id="IPR002327">
    <property type="entry name" value="Cyt_c_1A/1B"/>
</dbReference>
<feature type="chain" id="PRO_5046609115" description="Cytochrome c domain-containing protein" evidence="7">
    <location>
        <begin position="27"/>
        <end position="129"/>
    </location>
</feature>
<feature type="signal peptide" evidence="7">
    <location>
        <begin position="1"/>
        <end position="26"/>
    </location>
</feature>
<keyword evidence="1" id="KW-0813">Transport</keyword>
<evidence type="ECO:0000256" key="1">
    <source>
        <dbReference type="ARBA" id="ARBA00022448"/>
    </source>
</evidence>
<name>A0ABN1HYY2_9SPHN</name>
<evidence type="ECO:0000256" key="7">
    <source>
        <dbReference type="SAM" id="SignalP"/>
    </source>
</evidence>
<dbReference type="PRINTS" id="PR00604">
    <property type="entry name" value="CYTCHRMECIAB"/>
</dbReference>
<dbReference type="Pfam" id="PF00034">
    <property type="entry name" value="Cytochrom_C"/>
    <property type="match status" value="1"/>
</dbReference>
<dbReference type="PROSITE" id="PS51007">
    <property type="entry name" value="CYTC"/>
    <property type="match status" value="1"/>
</dbReference>
<evidence type="ECO:0000256" key="5">
    <source>
        <dbReference type="ARBA" id="ARBA00023004"/>
    </source>
</evidence>
<evidence type="ECO:0000313" key="10">
    <source>
        <dbReference type="Proteomes" id="UP001500238"/>
    </source>
</evidence>
<dbReference type="Gene3D" id="1.10.760.10">
    <property type="entry name" value="Cytochrome c-like domain"/>
    <property type="match status" value="1"/>
</dbReference>
<evidence type="ECO:0000256" key="2">
    <source>
        <dbReference type="ARBA" id="ARBA00022617"/>
    </source>
</evidence>
<dbReference type="Proteomes" id="UP001500238">
    <property type="component" value="Unassembled WGS sequence"/>
</dbReference>
<protein>
    <recommendedName>
        <fullName evidence="8">Cytochrome c domain-containing protein</fullName>
    </recommendedName>
</protein>
<dbReference type="InterPro" id="IPR036909">
    <property type="entry name" value="Cyt_c-like_dom_sf"/>
</dbReference>
<keyword evidence="4" id="KW-0249">Electron transport</keyword>
<organism evidence="9 10">
    <name type="scientific">Sphingomonas insulae</name>
    <dbReference type="NCBI Taxonomy" id="424800"/>
    <lineage>
        <taxon>Bacteria</taxon>
        <taxon>Pseudomonadati</taxon>
        <taxon>Pseudomonadota</taxon>
        <taxon>Alphaproteobacteria</taxon>
        <taxon>Sphingomonadales</taxon>
        <taxon>Sphingomonadaceae</taxon>
        <taxon>Sphingomonas</taxon>
    </lineage>
</organism>
<evidence type="ECO:0000313" key="9">
    <source>
        <dbReference type="EMBL" id="GAA0674562.1"/>
    </source>
</evidence>
<dbReference type="SUPFAM" id="SSF46626">
    <property type="entry name" value="Cytochrome c"/>
    <property type="match status" value="1"/>
</dbReference>
<reference evidence="9 10" key="1">
    <citation type="journal article" date="2019" name="Int. J. Syst. Evol. Microbiol.">
        <title>The Global Catalogue of Microorganisms (GCM) 10K type strain sequencing project: providing services to taxonomists for standard genome sequencing and annotation.</title>
        <authorList>
            <consortium name="The Broad Institute Genomics Platform"/>
            <consortium name="The Broad Institute Genome Sequencing Center for Infectious Disease"/>
            <person name="Wu L."/>
            <person name="Ma J."/>
        </authorList>
    </citation>
    <scope>NUCLEOTIDE SEQUENCE [LARGE SCALE GENOMIC DNA]</scope>
    <source>
        <strain evidence="9 10">JCM 14603</strain>
    </source>
</reference>
<keyword evidence="7" id="KW-0732">Signal</keyword>
<evidence type="ECO:0000256" key="4">
    <source>
        <dbReference type="ARBA" id="ARBA00022982"/>
    </source>
</evidence>
<accession>A0ABN1HYY2</accession>
<dbReference type="PANTHER" id="PTHR11961">
    <property type="entry name" value="CYTOCHROME C"/>
    <property type="match status" value="1"/>
</dbReference>
<evidence type="ECO:0000259" key="8">
    <source>
        <dbReference type="PROSITE" id="PS51007"/>
    </source>
</evidence>
<gene>
    <name evidence="9" type="ORF">GCM10009102_28250</name>
</gene>
<evidence type="ECO:0000256" key="6">
    <source>
        <dbReference type="PROSITE-ProRule" id="PRU00433"/>
    </source>
</evidence>
<keyword evidence="3 6" id="KW-0479">Metal-binding</keyword>
<keyword evidence="2 6" id="KW-0349">Heme</keyword>
<evidence type="ECO:0000256" key="3">
    <source>
        <dbReference type="ARBA" id="ARBA00022723"/>
    </source>
</evidence>
<sequence>MKLLIALGIGTTSAAALLAVAAPTLAQPATSAAPPAFAACRACHTVNKGGRNGIGPNLYGVVGRPAASVPGFNYSPAMKASKLRWDDKTLDTYLAGPAKLVPGTRMPIATPDPAKRAALIAYLKAEGAK</sequence>
<keyword evidence="10" id="KW-1185">Reference proteome</keyword>
<dbReference type="RefSeq" id="WP_163957001.1">
    <property type="nucleotide sequence ID" value="NZ_BAAAES010000010.1"/>
</dbReference>
<comment type="caution">
    <text evidence="9">The sequence shown here is derived from an EMBL/GenBank/DDBJ whole genome shotgun (WGS) entry which is preliminary data.</text>
</comment>
<dbReference type="EMBL" id="BAAAES010000010">
    <property type="protein sequence ID" value="GAA0674562.1"/>
    <property type="molecule type" value="Genomic_DNA"/>
</dbReference>
<proteinExistence type="predicted"/>
<feature type="domain" description="Cytochrome c" evidence="8">
    <location>
        <begin position="28"/>
        <end position="127"/>
    </location>
</feature>
<dbReference type="InterPro" id="IPR009056">
    <property type="entry name" value="Cyt_c-like_dom"/>
</dbReference>